<evidence type="ECO:0000313" key="3">
    <source>
        <dbReference type="Proteomes" id="UP001055125"/>
    </source>
</evidence>
<sequence length="172" mass="17906">MTSVLALVLARTLAASSLSEACVLETVAHGTVVTRGGFTRRELVRDRLNGEVPMLDAESLVVIEEAAAPGVEIGDLVHVDGKLWHVRSPLATAGSVTLQLVAAQRADVSFEGDNLSVYVAGDADSGGPLVALAAAGVLRRSDVVDVDGTAYTVGTPRDWPAGGLRRYCLTPE</sequence>
<dbReference type="RefSeq" id="WP_238246534.1">
    <property type="nucleotide sequence ID" value="NZ_BPQP01000089.1"/>
</dbReference>
<gene>
    <name evidence="2" type="ORF">OCOJLMKI_4707</name>
</gene>
<keyword evidence="3" id="KW-1185">Reference proteome</keyword>
<accession>A0ABQ4S2W2</accession>
<organism evidence="2 3">
    <name type="scientific">Methylobacterium iners</name>
    <dbReference type="NCBI Taxonomy" id="418707"/>
    <lineage>
        <taxon>Bacteria</taxon>
        <taxon>Pseudomonadati</taxon>
        <taxon>Pseudomonadota</taxon>
        <taxon>Alphaproteobacteria</taxon>
        <taxon>Hyphomicrobiales</taxon>
        <taxon>Methylobacteriaceae</taxon>
        <taxon>Methylobacterium</taxon>
    </lineage>
</organism>
<protein>
    <recommendedName>
        <fullName evidence="4">Hedgehog/Intein (Hint) domain-containing protein</fullName>
    </recommendedName>
</protein>
<dbReference type="EMBL" id="BPQP01000089">
    <property type="protein sequence ID" value="GJD97476.1"/>
    <property type="molecule type" value="Genomic_DNA"/>
</dbReference>
<evidence type="ECO:0008006" key="4">
    <source>
        <dbReference type="Google" id="ProtNLM"/>
    </source>
</evidence>
<feature type="signal peptide" evidence="1">
    <location>
        <begin position="1"/>
        <end position="21"/>
    </location>
</feature>
<feature type="chain" id="PRO_5047007906" description="Hedgehog/Intein (Hint) domain-containing protein" evidence="1">
    <location>
        <begin position="22"/>
        <end position="172"/>
    </location>
</feature>
<name>A0ABQ4S2W2_9HYPH</name>
<keyword evidence="1" id="KW-0732">Signal</keyword>
<proteinExistence type="predicted"/>
<comment type="caution">
    <text evidence="2">The sequence shown here is derived from an EMBL/GenBank/DDBJ whole genome shotgun (WGS) entry which is preliminary data.</text>
</comment>
<reference evidence="2" key="1">
    <citation type="journal article" date="2021" name="Front. Microbiol.">
        <title>Comprehensive Comparative Genomics and Phenotyping of Methylobacterium Species.</title>
        <authorList>
            <person name="Alessa O."/>
            <person name="Ogura Y."/>
            <person name="Fujitani Y."/>
            <person name="Takami H."/>
            <person name="Hayashi T."/>
            <person name="Sahin N."/>
            <person name="Tani A."/>
        </authorList>
    </citation>
    <scope>NUCLEOTIDE SEQUENCE</scope>
    <source>
        <strain evidence="2">DSM 19015</strain>
    </source>
</reference>
<reference evidence="2" key="2">
    <citation type="submission" date="2021-08" db="EMBL/GenBank/DDBJ databases">
        <authorList>
            <person name="Tani A."/>
            <person name="Ola A."/>
            <person name="Ogura Y."/>
            <person name="Katsura K."/>
            <person name="Hayashi T."/>
        </authorList>
    </citation>
    <scope>NUCLEOTIDE SEQUENCE</scope>
    <source>
        <strain evidence="2">DSM 19015</strain>
    </source>
</reference>
<dbReference type="Proteomes" id="UP001055125">
    <property type="component" value="Unassembled WGS sequence"/>
</dbReference>
<evidence type="ECO:0000256" key="1">
    <source>
        <dbReference type="SAM" id="SignalP"/>
    </source>
</evidence>
<evidence type="ECO:0000313" key="2">
    <source>
        <dbReference type="EMBL" id="GJD97476.1"/>
    </source>
</evidence>